<feature type="region of interest" description="Disordered" evidence="2">
    <location>
        <begin position="469"/>
        <end position="489"/>
    </location>
</feature>
<dbReference type="RefSeq" id="XP_015188303.1">
    <property type="nucleotide sequence ID" value="XM_015332817.1"/>
</dbReference>
<name>A0ABM1J765_POLDO</name>
<dbReference type="PROSITE" id="PS00028">
    <property type="entry name" value="ZINC_FINGER_C2H2_1"/>
    <property type="match status" value="1"/>
</dbReference>
<dbReference type="InterPro" id="IPR036236">
    <property type="entry name" value="Znf_C2H2_sf"/>
</dbReference>
<feature type="domain" description="C2H2-type" evidence="3">
    <location>
        <begin position="1078"/>
        <end position="1100"/>
    </location>
</feature>
<feature type="region of interest" description="Disordered" evidence="2">
    <location>
        <begin position="29"/>
        <end position="67"/>
    </location>
</feature>
<dbReference type="SMART" id="SM00451">
    <property type="entry name" value="ZnF_U1"/>
    <property type="match status" value="1"/>
</dbReference>
<proteinExistence type="predicted"/>
<feature type="coiled-coil region" evidence="1">
    <location>
        <begin position="848"/>
        <end position="890"/>
    </location>
</feature>
<accession>A0ABM1J765</accession>
<dbReference type="PANTHER" id="PTHR31434:SF2">
    <property type="entry name" value="S PHASE CYCLIN A-ASSOCIATED PROTEIN IN THE ENDOPLASMIC RETICULUM"/>
    <property type="match status" value="1"/>
</dbReference>
<keyword evidence="1" id="KW-0175">Coiled coil</keyword>
<dbReference type="Pfam" id="PF12874">
    <property type="entry name" value="zf-met"/>
    <property type="match status" value="1"/>
</dbReference>
<dbReference type="Proteomes" id="UP000694924">
    <property type="component" value="Unplaced"/>
</dbReference>
<evidence type="ECO:0000313" key="4">
    <source>
        <dbReference type="Proteomes" id="UP000694924"/>
    </source>
</evidence>
<feature type="region of interest" description="Disordered" evidence="2">
    <location>
        <begin position="942"/>
        <end position="962"/>
    </location>
</feature>
<dbReference type="SUPFAM" id="SSF57667">
    <property type="entry name" value="beta-beta-alpha zinc fingers"/>
    <property type="match status" value="1"/>
</dbReference>
<organism evidence="4 5">
    <name type="scientific">Polistes dominula</name>
    <name type="common">European paper wasp</name>
    <name type="synonym">Vespa dominula</name>
    <dbReference type="NCBI Taxonomy" id="743375"/>
    <lineage>
        <taxon>Eukaryota</taxon>
        <taxon>Metazoa</taxon>
        <taxon>Ecdysozoa</taxon>
        <taxon>Arthropoda</taxon>
        <taxon>Hexapoda</taxon>
        <taxon>Insecta</taxon>
        <taxon>Pterygota</taxon>
        <taxon>Neoptera</taxon>
        <taxon>Endopterygota</taxon>
        <taxon>Hymenoptera</taxon>
        <taxon>Apocrita</taxon>
        <taxon>Aculeata</taxon>
        <taxon>Vespoidea</taxon>
        <taxon>Vespidae</taxon>
        <taxon>Polistinae</taxon>
        <taxon>Polistini</taxon>
        <taxon>Polistes</taxon>
    </lineage>
</organism>
<feature type="compositionally biased region" description="Basic and acidic residues" evidence="2">
    <location>
        <begin position="708"/>
        <end position="717"/>
    </location>
</feature>
<feature type="region of interest" description="Disordered" evidence="2">
    <location>
        <begin position="1422"/>
        <end position="1457"/>
    </location>
</feature>
<reference evidence="5" key="1">
    <citation type="submission" date="2025-08" db="UniProtKB">
        <authorList>
            <consortium name="RefSeq"/>
        </authorList>
    </citation>
    <scope>IDENTIFICATION</scope>
    <source>
        <tissue evidence="5">Whole body</tissue>
    </source>
</reference>
<feature type="compositionally biased region" description="Low complexity" evidence="2">
    <location>
        <begin position="1429"/>
        <end position="1450"/>
    </location>
</feature>
<evidence type="ECO:0000256" key="2">
    <source>
        <dbReference type="SAM" id="MobiDB-lite"/>
    </source>
</evidence>
<feature type="region of interest" description="Disordered" evidence="2">
    <location>
        <begin position="708"/>
        <end position="729"/>
    </location>
</feature>
<evidence type="ECO:0000259" key="3">
    <source>
        <dbReference type="PROSITE" id="PS00028"/>
    </source>
</evidence>
<gene>
    <name evidence="5" type="primary">LOC107072683</name>
</gene>
<evidence type="ECO:0000256" key="1">
    <source>
        <dbReference type="SAM" id="Coils"/>
    </source>
</evidence>
<keyword evidence="4" id="KW-1185">Reference proteome</keyword>
<sequence>MADVRLLIQEEGRAARNLIAFNVPVGTSNTEKVTRKPPSVPRVVQSGSMKRSMKPASRVRSASTGRDKKSELQARYWAFLFGNLQRAVDGIYQTCEEDENISECKEVILVLENYTKDFHNLIEWFKVKWAYENSPPPLRRTPLAWEVRKTSPCRIWNSTIIPKSTSPLQRISPPESTCRSPIDQIISETKPMVTDNKINHIKEESLHKIIKDNKNNVSKNNSTNIKEKRKNVIEKGVNQSSNKERSVASKTSSINKVLVKPALNAKANGNNSLIDNKSTSEDGCDSKIKADTRNVGKQSKNSSQNISTLKILDSNLSIDKQACINNKNAKSSIYQNMESMDKTIKENETNSKLCSRSKSEITLTANKNNTELNNTKVTKQNIDNNESQIILENVNVDNKTIQVNNNNNKLQTQNIDTTVASKNAKNTIESNNKIKQKTNKQFINTDKVDNKLISKCSNKEINNTNKAAYSTVSSRRRPNEQQATNLPETPKFIRSKTTLSERTVSSANKARPGTSVIIRRRPQQVERKGNEILSKKNQESDMNGSVEVLTKQTSNVKPKDEGDGWQTVRSRYRRGSTHNLNMSTRFHKPSTATSLPALSIESPSERNKKNCLTPDGNKYKKKCMVGKAGKNINNEVEKVKGESNLNGNKVNKTIWDNSNVMKIPLSLNDTNSTSMIAAIFKSDAELLEKRIQQFMAAQAERERIILEEERKTEEADSQRSQQLSDEEASLQRQILELESTEFDIDTETDETDGEMVLEIEDEQSVVIDAVSDDISLEDRYENMLEGMSWAERVDVLAQLQALVARHPGRALELHQKLSSPSRKRSLPETLRRYQAKQACAQHKRQKLLMEKSQRLRELLNKVEDVKSAKSQLIEDKRIRMEMKLKRAEENRTQHLLEIVRKAHDEDSKLKEIAFINELEAQNKRHDFMALCQEQEERLQGIQEERQRRQEEKAAKEAAAEERRRALEAERQLRIQKMKQARREREERVGKMQLERVKERQELAREKARDREERLSALHAAQLANQEELQKKIAHKQQESARRHVENIEHIRQRAVESSILRSEEVPPTLKSYPIQKQCSLCDTNITNEVYLLSHLKGKTHLEAVRNAHDGREPSRDELQRFNIAQIRDVLTPTSNNVTSNDNKALKEKQKALKRRCRKIKQRITSRGQEWENAQKNESLPLVVVESTNKVKFRRNLKELDRLYNYLKSSGSSIAVATLERCFGEIVRALSKSCPFDQDALRSLNGFDILTNLLSLSLNVQNSSQCLPNKSIISLCKVYKSGISGNANNIEMILSSNKVLVILDLLLQRLETLTDLDDHIQAQETISNSTGNSIVASGVAQLLCSLIPEEPFEKQTLQSRVQDIAGYLVAGGLIDKVALHARALIEADFFLDQEHESPLLLASFDLLSRICYHLKRSTSNPDNLIVHSAGSSGNNNNNNNSSNNNSNENNEQTTSTESHLISSLFTSEAAGAIGALYAAVALNTVNQKGSSPTPNQTMPSIATRMLIVRGLGLLKAFAELDLQRFQNLLGSEGTSLQWRLITSQVITRLSRDPLTEKSSSGTISSLNTSGTYILSELFTVLGYFAVNNSENQLILQSAGAGPSVLQQFCTLPFPFYGDPRLTPYTLPALLAATHCNPEAKAILSCELSYQLLEEYRNSEEGKLNPLVRLLKDPSSP</sequence>
<dbReference type="Pfam" id="PF16501">
    <property type="entry name" value="SCAPER_N"/>
    <property type="match status" value="1"/>
</dbReference>
<dbReference type="InterPro" id="IPR032446">
    <property type="entry name" value="SCAPER_N"/>
</dbReference>
<feature type="coiled-coil region" evidence="1">
    <location>
        <begin position="1135"/>
        <end position="1162"/>
    </location>
</feature>
<evidence type="ECO:0000313" key="5">
    <source>
        <dbReference type="RefSeq" id="XP_015188303.1"/>
    </source>
</evidence>
<dbReference type="GeneID" id="107072683"/>
<dbReference type="PANTHER" id="PTHR31434">
    <property type="entry name" value="S PHASE CYCLIN A-ASSOCIATED PROTEIN IN THE ENDOPLASMIC RETICULUM"/>
    <property type="match status" value="1"/>
</dbReference>
<protein>
    <submittedName>
        <fullName evidence="5">S phase cyclin A-associated protein in the endoplasmic reticulum-like</fullName>
    </submittedName>
</protein>
<dbReference type="InterPro" id="IPR003604">
    <property type="entry name" value="Matrin/U1-like-C_Znf_C2H2"/>
</dbReference>
<dbReference type="InterPro" id="IPR013087">
    <property type="entry name" value="Znf_C2H2_type"/>
</dbReference>